<gene>
    <name evidence="1" type="ORF">EYZ11_007071</name>
</gene>
<organism evidence="1 2">
    <name type="scientific">Aspergillus tanneri</name>
    <dbReference type="NCBI Taxonomy" id="1220188"/>
    <lineage>
        <taxon>Eukaryota</taxon>
        <taxon>Fungi</taxon>
        <taxon>Dikarya</taxon>
        <taxon>Ascomycota</taxon>
        <taxon>Pezizomycotina</taxon>
        <taxon>Eurotiomycetes</taxon>
        <taxon>Eurotiomycetidae</taxon>
        <taxon>Eurotiales</taxon>
        <taxon>Aspergillaceae</taxon>
        <taxon>Aspergillus</taxon>
        <taxon>Aspergillus subgen. Circumdati</taxon>
    </lineage>
</organism>
<reference evidence="1 2" key="1">
    <citation type="submission" date="2019-03" db="EMBL/GenBank/DDBJ databases">
        <title>The genome sequence of a newly discovered highly antifungal drug resistant Aspergillus species, Aspergillus tanneri NIH 1004.</title>
        <authorList>
            <person name="Mounaud S."/>
            <person name="Singh I."/>
            <person name="Joardar V."/>
            <person name="Pakala S."/>
            <person name="Pakala S."/>
            <person name="Venepally P."/>
            <person name="Hoover J."/>
            <person name="Nierman W."/>
            <person name="Chung J."/>
            <person name="Losada L."/>
        </authorList>
    </citation>
    <scope>NUCLEOTIDE SEQUENCE [LARGE SCALE GENOMIC DNA]</scope>
    <source>
        <strain evidence="1 2">NIH1004</strain>
    </source>
</reference>
<name>A0A4S3JE83_9EURO</name>
<comment type="caution">
    <text evidence="1">The sequence shown here is derived from an EMBL/GenBank/DDBJ whole genome shotgun (WGS) entry which is preliminary data.</text>
</comment>
<evidence type="ECO:0000313" key="2">
    <source>
        <dbReference type="Proteomes" id="UP000308092"/>
    </source>
</evidence>
<dbReference type="VEuPathDB" id="FungiDB:EYZ11_007071"/>
<protein>
    <submittedName>
        <fullName evidence="1">Uncharacterized protein</fullName>
    </submittedName>
</protein>
<evidence type="ECO:0000313" key="1">
    <source>
        <dbReference type="EMBL" id="THC93452.1"/>
    </source>
</evidence>
<keyword evidence="2" id="KW-1185">Reference proteome</keyword>
<dbReference type="AlphaFoldDB" id="A0A4S3JE83"/>
<accession>A0A4S3JE83</accession>
<sequence>MYPTLGAHGFENPSFADISQIL</sequence>
<dbReference type="Proteomes" id="UP000308092">
    <property type="component" value="Unassembled WGS sequence"/>
</dbReference>
<proteinExistence type="predicted"/>
<dbReference type="EMBL" id="SOSA01000264">
    <property type="protein sequence ID" value="THC93452.1"/>
    <property type="molecule type" value="Genomic_DNA"/>
</dbReference>